<dbReference type="GO" id="GO:0016491">
    <property type="term" value="F:oxidoreductase activity"/>
    <property type="evidence" value="ECO:0007669"/>
    <property type="project" value="UniProtKB-KW"/>
</dbReference>
<keyword evidence="2" id="KW-0560">Oxidoreductase</keyword>
<dbReference type="Gene3D" id="3.40.718.10">
    <property type="entry name" value="Isopropylmalate Dehydrogenase"/>
    <property type="match status" value="1"/>
</dbReference>
<dbReference type="PANTHER" id="PTHR30004:SF6">
    <property type="entry name" value="D-THREONATE 4-PHOSPHATE DEHYDROGENASE"/>
    <property type="match status" value="1"/>
</dbReference>
<dbReference type="GO" id="GO:0051287">
    <property type="term" value="F:NAD binding"/>
    <property type="evidence" value="ECO:0007669"/>
    <property type="project" value="InterPro"/>
</dbReference>
<proteinExistence type="predicted"/>
<accession>A0A1E5IJ62</accession>
<evidence type="ECO:0008006" key="6">
    <source>
        <dbReference type="Google" id="ProtNLM"/>
    </source>
</evidence>
<name>A0A1E5IJ62_ENDTX</name>
<dbReference type="GO" id="GO:0046872">
    <property type="term" value="F:metal ion binding"/>
    <property type="evidence" value="ECO:0007669"/>
    <property type="project" value="UniProtKB-KW"/>
</dbReference>
<evidence type="ECO:0000313" key="4">
    <source>
        <dbReference type="EMBL" id="OEG70540.1"/>
    </source>
</evidence>
<dbReference type="Pfam" id="PF04166">
    <property type="entry name" value="PdxA"/>
    <property type="match status" value="1"/>
</dbReference>
<keyword evidence="1" id="KW-0479">Metal-binding</keyword>
<keyword evidence="3" id="KW-0520">NAD</keyword>
<evidence type="ECO:0000313" key="5">
    <source>
        <dbReference type="Proteomes" id="UP000095237"/>
    </source>
</evidence>
<dbReference type="EMBL" id="LNVX01000314">
    <property type="protein sequence ID" value="OEG70540.1"/>
    <property type="molecule type" value="Genomic_DNA"/>
</dbReference>
<evidence type="ECO:0000256" key="2">
    <source>
        <dbReference type="ARBA" id="ARBA00023002"/>
    </source>
</evidence>
<keyword evidence="5" id="KW-1185">Reference proteome</keyword>
<protein>
    <recommendedName>
        <fullName evidence="6">4-hydroxythreonine-4-phosphate dehydrogenase</fullName>
    </recommendedName>
</protein>
<dbReference type="PANTHER" id="PTHR30004">
    <property type="entry name" value="4-HYDROXYTHREONINE-4-PHOSPHATE DEHYDROGENASE"/>
    <property type="match status" value="1"/>
</dbReference>
<organism evidence="4 5">
    <name type="scientific">Endomicrobium trichonymphae</name>
    <dbReference type="NCBI Taxonomy" id="1408204"/>
    <lineage>
        <taxon>Bacteria</taxon>
        <taxon>Pseudomonadati</taxon>
        <taxon>Elusimicrobiota</taxon>
        <taxon>Endomicrobiia</taxon>
        <taxon>Endomicrobiales</taxon>
        <taxon>Endomicrobiaceae</taxon>
        <taxon>Candidatus Endomicrobiellum</taxon>
    </lineage>
</organism>
<comment type="caution">
    <text evidence="4">The sequence shown here is derived from an EMBL/GenBank/DDBJ whole genome shotgun (WGS) entry which is preliminary data.</text>
</comment>
<evidence type="ECO:0000256" key="1">
    <source>
        <dbReference type="ARBA" id="ARBA00022723"/>
    </source>
</evidence>
<evidence type="ECO:0000256" key="3">
    <source>
        <dbReference type="ARBA" id="ARBA00023027"/>
    </source>
</evidence>
<gene>
    <name evidence="4" type="ORF">ATZ36_00710</name>
</gene>
<dbReference type="AlphaFoldDB" id="A0A1E5IJ62"/>
<dbReference type="Proteomes" id="UP000095237">
    <property type="component" value="Unassembled WGS sequence"/>
</dbReference>
<reference evidence="4 5" key="1">
    <citation type="submission" date="2015-11" db="EMBL/GenBank/DDBJ databases">
        <title>Evidence for parallel genomic evolution in an endosymbiosis of termite gut flagellates.</title>
        <authorList>
            <person name="Zheng H."/>
        </authorList>
    </citation>
    <scope>NUCLEOTIDE SEQUENCE [LARGE SCALE GENOMIC DNA]</scope>
    <source>
        <strain evidence="4 5">CET450</strain>
    </source>
</reference>
<dbReference type="NCBIfam" id="TIGR00557">
    <property type="entry name" value="pdxA"/>
    <property type="match status" value="1"/>
</dbReference>
<dbReference type="InterPro" id="IPR005255">
    <property type="entry name" value="PdxA_fam"/>
</dbReference>
<sequence length="320" mass="34648">MTKPHLAVTLGDPAGIGCEIVCRAVSSSAVKGVCSPVIFGDKQSLKQNLFKYLKNRMPFEFVESSNIGDSVEIGIPSKEAGIISASAIYKAVKYCVDGKALALVTAPVSKESLKMAGIKYPGHTEMLASLTKSKKVAMMMACGNIHSVMVTRHIPISKISENIKIKTIVETVNLSVNFLRKTVKKNIKVVLCGLNPHAGDNSILGFEEKKFILPAYKILKNSGIDITKPLPADSAWLKIKNGQYDLICAMYHDQVMIALKCINAAKIVNVTVGLPFVRTSPGHGTAFDIAGKNEADANAMIEAILYAVRWGKKNIRKVKC</sequence>
<dbReference type="SUPFAM" id="SSF53659">
    <property type="entry name" value="Isocitrate/Isopropylmalate dehydrogenase-like"/>
    <property type="match status" value="1"/>
</dbReference>